<evidence type="ECO:0000259" key="8">
    <source>
        <dbReference type="PROSITE" id="PS50011"/>
    </source>
</evidence>
<dbReference type="InParanoid" id="A0A7J7C9X3"/>
<dbReference type="OrthoDB" id="275301at2759"/>
<keyword evidence="3 9" id="KW-0418">Kinase</keyword>
<comment type="caution">
    <text evidence="9">The sequence shown here is derived from an EMBL/GenBank/DDBJ whole genome shotgun (WGS) entry which is preliminary data.</text>
</comment>
<keyword evidence="7" id="KW-0472">Membrane</keyword>
<dbReference type="SMART" id="SM00220">
    <property type="entry name" value="S_TKc"/>
    <property type="match status" value="1"/>
</dbReference>
<dbReference type="InterPro" id="IPR008271">
    <property type="entry name" value="Ser/Thr_kinase_AS"/>
</dbReference>
<dbReference type="PANTHER" id="PTHR48011:SF76">
    <property type="entry name" value="MITOGEN-ACTIVATED PROTEIN KINASE KINASE KINASE 15"/>
    <property type="match status" value="1"/>
</dbReference>
<name>A0A7J7C9X3_TRIWF</name>
<dbReference type="Pfam" id="PF00069">
    <property type="entry name" value="Pkinase"/>
    <property type="match status" value="1"/>
</dbReference>
<dbReference type="SUPFAM" id="SSF56112">
    <property type="entry name" value="Protein kinase-like (PK-like)"/>
    <property type="match status" value="1"/>
</dbReference>
<accession>A0A7J7C9X3</accession>
<sequence length="444" mass="49799">MELIKGRIIGRGSTATVFIATDFNSGQLLAVKSSELLTSLFLQREQSILSKLDSPHIVKYIGFNVKNEQDKLMYNLCMEYVPGGTLYDVVLRHGARLEESMIRAYTRDILQGLNYLHNVIGLAHCDLKSKNVLIGSSGAKIADLGCARFVGSDSNLGFSGTPLFMAPEVARGEEQGFEADVWAVGCTVIEMATGKSPWLEMNDPVSALYRIGFSDEVPEVPEWLSEKGKDFLNKCLMKGLRERWTVKELLKHPFVDDQVDFTMISPNSVLDQAFWNSQLELPETPETLTFTDCSSLTPPASRIKKLITVAASNMPNWSTCDEDWITVRSNDIGEITTDTIDLLFEFSVENVSVIDNPNRRRVRDDDDEDANVLETCNFVTFNENSCLIQSNYFPFAQILLLSFTIFIWVVQISFSIDSGENVVAKKNLCSGQQSHLMSQNYLWV</sequence>
<evidence type="ECO:0000256" key="2">
    <source>
        <dbReference type="ARBA" id="ARBA00022741"/>
    </source>
</evidence>
<feature type="domain" description="Protein kinase" evidence="8">
    <location>
        <begin position="3"/>
        <end position="255"/>
    </location>
</feature>
<dbReference type="Gene3D" id="1.10.510.10">
    <property type="entry name" value="Transferase(Phosphotransferase) domain 1"/>
    <property type="match status" value="1"/>
</dbReference>
<dbReference type="GO" id="GO:0007165">
    <property type="term" value="P:signal transduction"/>
    <property type="evidence" value="ECO:0007669"/>
    <property type="project" value="TreeGrafter"/>
</dbReference>
<keyword evidence="7" id="KW-1133">Transmembrane helix</keyword>
<gene>
    <name evidence="9" type="ORF">HS088_TW19G00127</name>
</gene>
<dbReference type="InterPro" id="IPR017441">
    <property type="entry name" value="Protein_kinase_ATP_BS"/>
</dbReference>
<reference evidence="9 10" key="1">
    <citation type="journal article" date="2020" name="Nat. Commun.">
        <title>Genome of Tripterygium wilfordii and identification of cytochrome P450 involved in triptolide biosynthesis.</title>
        <authorList>
            <person name="Tu L."/>
            <person name="Su P."/>
            <person name="Zhang Z."/>
            <person name="Gao L."/>
            <person name="Wang J."/>
            <person name="Hu T."/>
            <person name="Zhou J."/>
            <person name="Zhang Y."/>
            <person name="Zhao Y."/>
            <person name="Liu Y."/>
            <person name="Song Y."/>
            <person name="Tong Y."/>
            <person name="Lu Y."/>
            <person name="Yang J."/>
            <person name="Xu C."/>
            <person name="Jia M."/>
            <person name="Peters R.J."/>
            <person name="Huang L."/>
            <person name="Gao W."/>
        </authorList>
    </citation>
    <scope>NUCLEOTIDE SEQUENCE [LARGE SCALE GENOMIC DNA]</scope>
    <source>
        <strain evidence="10">cv. XIE 37</strain>
        <tissue evidence="9">Leaf</tissue>
    </source>
</reference>
<evidence type="ECO:0000256" key="3">
    <source>
        <dbReference type="ARBA" id="ARBA00022777"/>
    </source>
</evidence>
<dbReference type="PANTHER" id="PTHR48011">
    <property type="entry name" value="CCR4-NOT TRANSCRIPTIONAL COMPLEX SUBUNIT CAF120-RELATED"/>
    <property type="match status" value="1"/>
</dbReference>
<evidence type="ECO:0000313" key="10">
    <source>
        <dbReference type="Proteomes" id="UP000593562"/>
    </source>
</evidence>
<keyword evidence="10" id="KW-1185">Reference proteome</keyword>
<dbReference type="GO" id="GO:0005524">
    <property type="term" value="F:ATP binding"/>
    <property type="evidence" value="ECO:0007669"/>
    <property type="project" value="UniProtKB-UniRule"/>
</dbReference>
<comment type="similarity">
    <text evidence="6">Belongs to the protein kinase superfamily.</text>
</comment>
<keyword evidence="6" id="KW-0723">Serine/threonine-protein kinase</keyword>
<evidence type="ECO:0000313" key="9">
    <source>
        <dbReference type="EMBL" id="KAF5730536.1"/>
    </source>
</evidence>
<proteinExistence type="inferred from homology"/>
<feature type="binding site" evidence="5">
    <location>
        <position position="32"/>
    </location>
    <ligand>
        <name>ATP</name>
        <dbReference type="ChEBI" id="CHEBI:30616"/>
    </ligand>
</feature>
<dbReference type="PROSITE" id="PS00108">
    <property type="entry name" value="PROTEIN_KINASE_ST"/>
    <property type="match status" value="1"/>
</dbReference>
<keyword evidence="7" id="KW-0812">Transmembrane</keyword>
<dbReference type="PROSITE" id="PS50011">
    <property type="entry name" value="PROTEIN_KINASE_DOM"/>
    <property type="match status" value="1"/>
</dbReference>
<dbReference type="FunCoup" id="A0A7J7C9X3">
    <property type="interactions" value="658"/>
</dbReference>
<dbReference type="InterPro" id="IPR011009">
    <property type="entry name" value="Kinase-like_dom_sf"/>
</dbReference>
<evidence type="ECO:0000256" key="6">
    <source>
        <dbReference type="RuleBase" id="RU000304"/>
    </source>
</evidence>
<organism evidence="9 10">
    <name type="scientific">Tripterygium wilfordii</name>
    <name type="common">Thunder God vine</name>
    <dbReference type="NCBI Taxonomy" id="458696"/>
    <lineage>
        <taxon>Eukaryota</taxon>
        <taxon>Viridiplantae</taxon>
        <taxon>Streptophyta</taxon>
        <taxon>Embryophyta</taxon>
        <taxon>Tracheophyta</taxon>
        <taxon>Spermatophyta</taxon>
        <taxon>Magnoliopsida</taxon>
        <taxon>eudicotyledons</taxon>
        <taxon>Gunneridae</taxon>
        <taxon>Pentapetalae</taxon>
        <taxon>rosids</taxon>
        <taxon>fabids</taxon>
        <taxon>Celastrales</taxon>
        <taxon>Celastraceae</taxon>
        <taxon>Tripterygium</taxon>
    </lineage>
</organism>
<dbReference type="GO" id="GO:0004674">
    <property type="term" value="F:protein serine/threonine kinase activity"/>
    <property type="evidence" value="ECO:0007669"/>
    <property type="project" value="UniProtKB-KW"/>
</dbReference>
<dbReference type="AlphaFoldDB" id="A0A7J7C9X3"/>
<protein>
    <submittedName>
        <fullName evidence="9">Putative Mitogen-activated protein kinase kinase kinase</fullName>
    </submittedName>
</protein>
<keyword evidence="1" id="KW-0808">Transferase</keyword>
<dbReference type="CDD" id="cd06606">
    <property type="entry name" value="STKc_MAPKKK"/>
    <property type="match status" value="1"/>
</dbReference>
<dbReference type="EMBL" id="JAAARO010000019">
    <property type="protein sequence ID" value="KAF5730536.1"/>
    <property type="molecule type" value="Genomic_DNA"/>
</dbReference>
<evidence type="ECO:0000256" key="5">
    <source>
        <dbReference type="PROSITE-ProRule" id="PRU10141"/>
    </source>
</evidence>
<dbReference type="PROSITE" id="PS00107">
    <property type="entry name" value="PROTEIN_KINASE_ATP"/>
    <property type="match status" value="1"/>
</dbReference>
<dbReference type="InterPro" id="IPR000719">
    <property type="entry name" value="Prot_kinase_dom"/>
</dbReference>
<evidence type="ECO:0000256" key="4">
    <source>
        <dbReference type="ARBA" id="ARBA00022840"/>
    </source>
</evidence>
<dbReference type="InterPro" id="IPR052751">
    <property type="entry name" value="Plant_MAPKKK"/>
</dbReference>
<evidence type="ECO:0000256" key="1">
    <source>
        <dbReference type="ARBA" id="ARBA00022679"/>
    </source>
</evidence>
<evidence type="ECO:0000256" key="7">
    <source>
        <dbReference type="SAM" id="Phobius"/>
    </source>
</evidence>
<keyword evidence="4 5" id="KW-0067">ATP-binding</keyword>
<keyword evidence="2 5" id="KW-0547">Nucleotide-binding</keyword>
<dbReference type="Proteomes" id="UP000593562">
    <property type="component" value="Unassembled WGS sequence"/>
</dbReference>
<feature type="transmembrane region" description="Helical" evidence="7">
    <location>
        <begin position="392"/>
        <end position="410"/>
    </location>
</feature>